<dbReference type="InterPro" id="IPR038765">
    <property type="entry name" value="Papain-like_cys_pep_sf"/>
</dbReference>
<dbReference type="Gene3D" id="1.10.3670.10">
    <property type="entry name" value="Putative xylanase like domain"/>
    <property type="match status" value="1"/>
</dbReference>
<protein>
    <submittedName>
        <fullName evidence="1">Protein containing DUF1460</fullName>
    </submittedName>
</protein>
<sequence>MKDAPEQDEVLYYARRLIGVPYVGGTLEKADPEKLIVNLAQLDCTTLVETVWALVKTHREGSSRFADYCRNLMRLRYRNGRMDGYLSRLHYFTWWMHDNLDKGIMQEVRDDRHFTAKMVVNNYYMSRFAEKYPFLKGKQARIDSIAAMERRFNGADGTYLSATATALSRQQLACIQNGDLIAIVTRKKGLDYSHLG</sequence>
<comment type="caution">
    <text evidence="1">The sequence shown here is derived from an EMBL/GenBank/DDBJ whole genome shotgun (WGS) entry which is preliminary data.</text>
</comment>
<dbReference type="Pfam" id="PF07313">
    <property type="entry name" value="AmiA-like"/>
    <property type="match status" value="1"/>
</dbReference>
<dbReference type="InterPro" id="IPR010846">
    <property type="entry name" value="AmiA-like"/>
</dbReference>
<dbReference type="SUPFAM" id="SSF54001">
    <property type="entry name" value="Cysteine proteinases"/>
    <property type="match status" value="1"/>
</dbReference>
<evidence type="ECO:0000313" key="1">
    <source>
        <dbReference type="EMBL" id="EJW94331.1"/>
    </source>
</evidence>
<proteinExistence type="predicted"/>
<dbReference type="AlphaFoldDB" id="J9FHD2"/>
<accession>J9FHD2</accession>
<name>J9FHD2_9ZZZZ</name>
<dbReference type="EMBL" id="AMCI01006441">
    <property type="protein sequence ID" value="EJW94331.1"/>
    <property type="molecule type" value="Genomic_DNA"/>
</dbReference>
<feature type="non-terminal residue" evidence="1">
    <location>
        <position position="196"/>
    </location>
</feature>
<organism evidence="1">
    <name type="scientific">gut metagenome</name>
    <dbReference type="NCBI Taxonomy" id="749906"/>
    <lineage>
        <taxon>unclassified sequences</taxon>
        <taxon>metagenomes</taxon>
        <taxon>organismal metagenomes</taxon>
    </lineage>
</organism>
<reference evidence="1" key="1">
    <citation type="journal article" date="2012" name="PLoS ONE">
        <title>Gene sets for utilization of primary and secondary nutrition supplies in the distal gut of endangered iberian lynx.</title>
        <authorList>
            <person name="Alcaide M."/>
            <person name="Messina E."/>
            <person name="Richter M."/>
            <person name="Bargiela R."/>
            <person name="Peplies J."/>
            <person name="Huws S.A."/>
            <person name="Newbold C.J."/>
            <person name="Golyshin P.N."/>
            <person name="Simon M.A."/>
            <person name="Lopez G."/>
            <person name="Yakimov M.M."/>
            <person name="Ferrer M."/>
        </authorList>
    </citation>
    <scope>NUCLEOTIDE SEQUENCE</scope>
</reference>
<gene>
    <name evidence="1" type="ORF">EVA_17562</name>
</gene>